<dbReference type="SUPFAM" id="SSF56399">
    <property type="entry name" value="ADP-ribosylation"/>
    <property type="match status" value="1"/>
</dbReference>
<accession>A0A5E7C2B9</accession>
<feature type="compositionally biased region" description="Pro residues" evidence="1">
    <location>
        <begin position="189"/>
        <end position="200"/>
    </location>
</feature>
<dbReference type="Gene3D" id="2.180.10.10">
    <property type="entry name" value="RHS repeat-associated core"/>
    <property type="match status" value="1"/>
</dbReference>
<sequence length="266" mass="28951">MSQAKTIDQDNRSEQRAILLAVDLQNSVLTELDAGNLNSIAYSPYGQRSSKPEVMTSLGFNGELLERNVEYYLLGHGHRTYNPKLMRFQSPDNLSPFGKGGLNAYMYCGGEPVMNSDPTGQSIWAFSRFVQSTTGRVGNVAIQMVSKTASTVGSGVSQVLGATRSAAQTAKKLFTDNFLFDPDVMKNLGPPPTKIKPTPPTSRVINPGRYKNPYKSPYISREPSLPRSSRPTSQPRANGVSRLEVRRPSATGGPSSSPIQHIRSGN</sequence>
<dbReference type="EMBL" id="CABVIB010000011">
    <property type="protein sequence ID" value="VVN98912.1"/>
    <property type="molecule type" value="Genomic_DNA"/>
</dbReference>
<protein>
    <recommendedName>
        <fullName evidence="4">RHS repeat-associated core domain-containing protein</fullName>
    </recommendedName>
</protein>
<evidence type="ECO:0008006" key="4">
    <source>
        <dbReference type="Google" id="ProtNLM"/>
    </source>
</evidence>
<name>A0A5E7C2B9_PSEFL</name>
<dbReference type="OrthoDB" id="6845590at2"/>
<dbReference type="NCBIfam" id="TIGR03696">
    <property type="entry name" value="Rhs_assc_core"/>
    <property type="match status" value="1"/>
</dbReference>
<evidence type="ECO:0000313" key="2">
    <source>
        <dbReference type="EMBL" id="VVN98912.1"/>
    </source>
</evidence>
<dbReference type="InterPro" id="IPR022385">
    <property type="entry name" value="Rhs_assc_core"/>
</dbReference>
<gene>
    <name evidence="2" type="ORF">PS712_02500</name>
</gene>
<proteinExistence type="predicted"/>
<dbReference type="Proteomes" id="UP000326018">
    <property type="component" value="Unassembled WGS sequence"/>
</dbReference>
<dbReference type="RefSeq" id="WP_150702585.1">
    <property type="nucleotide sequence ID" value="NZ_CABVIB010000011.1"/>
</dbReference>
<evidence type="ECO:0000256" key="1">
    <source>
        <dbReference type="SAM" id="MobiDB-lite"/>
    </source>
</evidence>
<feature type="compositionally biased region" description="Polar residues" evidence="1">
    <location>
        <begin position="252"/>
        <end position="266"/>
    </location>
</feature>
<feature type="region of interest" description="Disordered" evidence="1">
    <location>
        <begin position="188"/>
        <end position="266"/>
    </location>
</feature>
<feature type="compositionally biased region" description="Low complexity" evidence="1">
    <location>
        <begin position="220"/>
        <end position="236"/>
    </location>
</feature>
<reference evidence="2 3" key="1">
    <citation type="submission" date="2019-09" db="EMBL/GenBank/DDBJ databases">
        <authorList>
            <person name="Chandra G."/>
            <person name="Truman W A."/>
        </authorList>
    </citation>
    <scope>NUCLEOTIDE SEQUENCE [LARGE SCALE GENOMIC DNA]</scope>
    <source>
        <strain evidence="2">PS712</strain>
    </source>
</reference>
<dbReference type="AlphaFoldDB" id="A0A5E7C2B9"/>
<organism evidence="2 3">
    <name type="scientific">Pseudomonas fluorescens</name>
    <dbReference type="NCBI Taxonomy" id="294"/>
    <lineage>
        <taxon>Bacteria</taxon>
        <taxon>Pseudomonadati</taxon>
        <taxon>Pseudomonadota</taxon>
        <taxon>Gammaproteobacteria</taxon>
        <taxon>Pseudomonadales</taxon>
        <taxon>Pseudomonadaceae</taxon>
        <taxon>Pseudomonas</taxon>
    </lineage>
</organism>
<evidence type="ECO:0000313" key="3">
    <source>
        <dbReference type="Proteomes" id="UP000326018"/>
    </source>
</evidence>